<dbReference type="CDD" id="cd00229">
    <property type="entry name" value="SGNH_hydrolase"/>
    <property type="match status" value="1"/>
</dbReference>
<proteinExistence type="predicted"/>
<dbReference type="EMBL" id="JACVXA010000048">
    <property type="protein sequence ID" value="MBE3639505.1"/>
    <property type="molecule type" value="Genomic_DNA"/>
</dbReference>
<dbReference type="PANTHER" id="PTHR30383">
    <property type="entry name" value="THIOESTERASE 1/PROTEASE 1/LYSOPHOSPHOLIPASE L1"/>
    <property type="match status" value="1"/>
</dbReference>
<accession>A0A8J6YX96</accession>
<keyword evidence="2" id="KW-0378">Hydrolase</keyword>
<organism evidence="2 3">
    <name type="scientific">Mangrovicoccus algicola</name>
    <dbReference type="NCBI Taxonomy" id="2771008"/>
    <lineage>
        <taxon>Bacteria</taxon>
        <taxon>Pseudomonadati</taxon>
        <taxon>Pseudomonadota</taxon>
        <taxon>Alphaproteobacteria</taxon>
        <taxon>Rhodobacterales</taxon>
        <taxon>Paracoccaceae</taxon>
        <taxon>Mangrovicoccus</taxon>
    </lineage>
</organism>
<dbReference type="Pfam" id="PF13472">
    <property type="entry name" value="Lipase_GDSL_2"/>
    <property type="match status" value="1"/>
</dbReference>
<dbReference type="Proteomes" id="UP000609121">
    <property type="component" value="Unassembled WGS sequence"/>
</dbReference>
<dbReference type="InterPro" id="IPR036514">
    <property type="entry name" value="SGNH_hydro_sf"/>
</dbReference>
<sequence length="241" mass="25626">MKREWRRFAVLAGLVLGMLAGLVAGWKLQTPPPPGDRPIAPLSLSAMPERPVRIVAFGSSLTRSSPWPVELEGELADCLDHPVEVLRIARSGAGSAWGLQAVNEVVAAGPDLVLVEFAINDADLLDGVSLRRGKAQHAALIARLQETVAPGHVVLLTMNPVGGLHAALRAPLARHYAQLGELADRHGAALADLYGDWMARPAAQRRFADGLHPAPHQVRQVVLPGLVRRIGMAAGRACMPG</sequence>
<dbReference type="InterPro" id="IPR051532">
    <property type="entry name" value="Ester_Hydrolysis_Enzymes"/>
</dbReference>
<keyword evidence="3" id="KW-1185">Reference proteome</keyword>
<evidence type="ECO:0000259" key="1">
    <source>
        <dbReference type="Pfam" id="PF13472"/>
    </source>
</evidence>
<dbReference type="GO" id="GO:0004622">
    <property type="term" value="F:phosphatidylcholine lysophospholipase activity"/>
    <property type="evidence" value="ECO:0007669"/>
    <property type="project" value="TreeGrafter"/>
</dbReference>
<reference evidence="2" key="1">
    <citation type="submission" date="2020-09" db="EMBL/GenBank/DDBJ databases">
        <title>A novel bacterium of genus Mangrovicoccus, isolated from South China Sea.</title>
        <authorList>
            <person name="Huang H."/>
            <person name="Mo K."/>
            <person name="Hu Y."/>
        </authorList>
    </citation>
    <scope>NUCLEOTIDE SEQUENCE</scope>
    <source>
        <strain evidence="2">HB182678</strain>
    </source>
</reference>
<evidence type="ECO:0000313" key="2">
    <source>
        <dbReference type="EMBL" id="MBE3639505.1"/>
    </source>
</evidence>
<feature type="domain" description="SGNH hydrolase-type esterase" evidence="1">
    <location>
        <begin position="56"/>
        <end position="214"/>
    </location>
</feature>
<dbReference type="Gene3D" id="3.40.50.1110">
    <property type="entry name" value="SGNH hydrolase"/>
    <property type="match status" value="1"/>
</dbReference>
<name>A0A8J6YX96_9RHOB</name>
<gene>
    <name evidence="2" type="ORF">ICN82_14985</name>
</gene>
<dbReference type="AlphaFoldDB" id="A0A8J6YX96"/>
<dbReference type="RefSeq" id="WP_193184247.1">
    <property type="nucleotide sequence ID" value="NZ_JACVXA010000048.1"/>
</dbReference>
<comment type="caution">
    <text evidence="2">The sequence shown here is derived from an EMBL/GenBank/DDBJ whole genome shotgun (WGS) entry which is preliminary data.</text>
</comment>
<dbReference type="SUPFAM" id="SSF52266">
    <property type="entry name" value="SGNH hydrolase"/>
    <property type="match status" value="1"/>
</dbReference>
<dbReference type="PANTHER" id="PTHR30383:SF5">
    <property type="entry name" value="SGNH HYDROLASE-TYPE ESTERASE DOMAIN-CONTAINING PROTEIN"/>
    <property type="match status" value="1"/>
</dbReference>
<evidence type="ECO:0000313" key="3">
    <source>
        <dbReference type="Proteomes" id="UP000609121"/>
    </source>
</evidence>
<protein>
    <submittedName>
        <fullName evidence="2">SGNH/GDSL hydrolase family protein</fullName>
    </submittedName>
</protein>
<dbReference type="InterPro" id="IPR013830">
    <property type="entry name" value="SGNH_hydro"/>
</dbReference>